<evidence type="ECO:0000313" key="3">
    <source>
        <dbReference type="Proteomes" id="UP001190925"/>
    </source>
</evidence>
<dbReference type="SUPFAM" id="SSF53756">
    <property type="entry name" value="UDP-Glycosyltransferase/glycogen phosphorylase"/>
    <property type="match status" value="1"/>
</dbReference>
<evidence type="ECO:0000259" key="1">
    <source>
        <dbReference type="Pfam" id="PF00534"/>
    </source>
</evidence>
<comment type="caution">
    <text evidence="2">The sequence shown here is derived from an EMBL/GenBank/DDBJ whole genome shotgun (WGS) entry which is preliminary data.</text>
</comment>
<dbReference type="Pfam" id="PF00534">
    <property type="entry name" value="Glycos_transf_1"/>
    <property type="match status" value="1"/>
</dbReference>
<gene>
    <name evidence="2" type="ORF">G6CMJM_00593</name>
</gene>
<keyword evidence="2" id="KW-0328">Glycosyltransferase</keyword>
<dbReference type="InterPro" id="IPR001296">
    <property type="entry name" value="Glyco_trans_1"/>
</dbReference>
<reference evidence="2 3" key="1">
    <citation type="journal article" date="2018" name="bioRxiv">
        <title>Evidence of independent acquisition and adaption of ultra-small bacteria to human hosts across the highly diverse yet reduced genomes of the phylum Saccharibacteria.</title>
        <authorList>
            <person name="McLean J.S."/>
            <person name="Bor B."/>
            <person name="To T.T."/>
            <person name="Liu Q."/>
            <person name="Kearns K.A."/>
            <person name="Solden L.M."/>
            <person name="Wrighton K.C."/>
            <person name="He X."/>
            <person name="Shi W."/>
        </authorList>
    </citation>
    <scope>NUCLEOTIDE SEQUENCE [LARGE SCALE GENOMIC DNA]</scope>
    <source>
        <strain evidence="2 3">TM7_CMJM_G6_1_HOT_870</strain>
    </source>
</reference>
<name>A0ABY0FH91_9BACT</name>
<dbReference type="PANTHER" id="PTHR45947">
    <property type="entry name" value="SULFOQUINOVOSYL TRANSFERASE SQD2"/>
    <property type="match status" value="1"/>
</dbReference>
<sequence length="375" mass="43301">MQKKYKKIAIVTDWLTTYGGAEKVVKTISDIFPEAIIYTSQYSKKEVDWFNDKKIKVGWLNVFPAKLRKILGPLRVVYFNNLDLSEYDLIISVSCGESKGIKTSKNQLHISYLQGPPVQYYWGMYEDYLKNPGFGIFNFIVRFFFKILVLPLRKIDFKFAQRPDLLLANSKYSQDEIKKYYKRESEILYPPVEVEKFPLVEKKEEYYITTSRQVNWKKLDIAIEAFKANKKDFILVGGGAEHDKLVNMAKGYENIKFINFISNPEELAIVVAKAKGFIFPSLEPFGIAPVESLASGTPVIAYNKGGSRDYIIENENGIFFEKQTSKNLLKAIEKFENCNFSSRKVSRSVKKFSTDNFISNLNKIIKEANKNENKK</sequence>
<dbReference type="EMBL" id="PRLK01000012">
    <property type="protein sequence ID" value="RYC72331.1"/>
    <property type="molecule type" value="Genomic_DNA"/>
</dbReference>
<keyword evidence="3" id="KW-1185">Reference proteome</keyword>
<keyword evidence="2" id="KW-0808">Transferase</keyword>
<dbReference type="EC" id="2.4.1.11" evidence="2"/>
<dbReference type="RefSeq" id="WP_129718984.1">
    <property type="nucleotide sequence ID" value="NZ_PRLK01000012.1"/>
</dbReference>
<dbReference type="PANTHER" id="PTHR45947:SF3">
    <property type="entry name" value="SULFOQUINOVOSYL TRANSFERASE SQD2"/>
    <property type="match status" value="1"/>
</dbReference>
<dbReference type="Proteomes" id="UP001190925">
    <property type="component" value="Unassembled WGS sequence"/>
</dbReference>
<dbReference type="InterPro" id="IPR050194">
    <property type="entry name" value="Glycosyltransferase_grp1"/>
</dbReference>
<protein>
    <submittedName>
        <fullName evidence="2">Glycogen synthase</fullName>
        <ecNumber evidence="2">2.4.1.11</ecNumber>
    </submittedName>
</protein>
<proteinExistence type="predicted"/>
<feature type="domain" description="Glycosyl transferase family 1" evidence="1">
    <location>
        <begin position="199"/>
        <end position="347"/>
    </location>
</feature>
<organism evidence="2 3">
    <name type="scientific">Candidatus Nanogingivalis gingivitcus</name>
    <dbReference type="NCBI Taxonomy" id="2171992"/>
    <lineage>
        <taxon>Bacteria</taxon>
        <taxon>Candidatus Saccharimonadota</taxon>
        <taxon>Candidatus Nanosyncoccalia</taxon>
        <taxon>Candidatus Nanogingivales</taxon>
        <taxon>Candidatus Nanogingivalaceae</taxon>
        <taxon>Candidatus Nanogingivalis</taxon>
    </lineage>
</organism>
<accession>A0ABY0FH91</accession>
<evidence type="ECO:0000313" key="2">
    <source>
        <dbReference type="EMBL" id="RYC72331.1"/>
    </source>
</evidence>
<dbReference type="Gene3D" id="3.40.50.2000">
    <property type="entry name" value="Glycogen Phosphorylase B"/>
    <property type="match status" value="1"/>
</dbReference>
<dbReference type="GO" id="GO:0004373">
    <property type="term" value="F:alpha-1,4-glucan glucosyltransferase (UDP-glucose donor) activity"/>
    <property type="evidence" value="ECO:0007669"/>
    <property type="project" value="UniProtKB-EC"/>
</dbReference>
<reference evidence="2 3" key="2">
    <citation type="journal article" date="2020" name="Cell Rep.">
        <title>Acquisition and Adaptation of Ultra-small Parasitic Reduced Genome Bacteria to Mammalian Hosts.</title>
        <authorList>
            <person name="McLean J.S."/>
            <person name="Bor B."/>
            <person name="Kerns K.A."/>
            <person name="Liu Q."/>
            <person name="To T.T."/>
            <person name="Solden L."/>
            <person name="Hendrickson E.L."/>
            <person name="Wrighton K."/>
            <person name="Shi W."/>
            <person name="He X."/>
        </authorList>
    </citation>
    <scope>NUCLEOTIDE SEQUENCE [LARGE SCALE GENOMIC DNA]</scope>
    <source>
        <strain evidence="2 3">TM7_CMJM_G6_1_HOT_870</strain>
    </source>
</reference>